<evidence type="ECO:0000313" key="1">
    <source>
        <dbReference type="EMBL" id="KAJ2791801.1"/>
    </source>
</evidence>
<dbReference type="EMBL" id="JANBUO010003256">
    <property type="protein sequence ID" value="KAJ2791801.1"/>
    <property type="molecule type" value="Genomic_DNA"/>
</dbReference>
<comment type="caution">
    <text evidence="1">The sequence shown here is derived from an EMBL/GenBank/DDBJ whole genome shotgun (WGS) entry which is preliminary data.</text>
</comment>
<reference evidence="1" key="1">
    <citation type="submission" date="2022-07" db="EMBL/GenBank/DDBJ databases">
        <title>Phylogenomic reconstructions and comparative analyses of Kickxellomycotina fungi.</title>
        <authorList>
            <person name="Reynolds N.K."/>
            <person name="Stajich J.E."/>
            <person name="Barry K."/>
            <person name="Grigoriev I.V."/>
            <person name="Crous P."/>
            <person name="Smith M.E."/>
        </authorList>
    </citation>
    <scope>NUCLEOTIDE SEQUENCE</scope>
    <source>
        <strain evidence="1">NRRL 1565</strain>
    </source>
</reference>
<evidence type="ECO:0000313" key="2">
    <source>
        <dbReference type="Proteomes" id="UP001140094"/>
    </source>
</evidence>
<organism evidence="1 2">
    <name type="scientific">Coemansia guatemalensis</name>
    <dbReference type="NCBI Taxonomy" id="2761395"/>
    <lineage>
        <taxon>Eukaryota</taxon>
        <taxon>Fungi</taxon>
        <taxon>Fungi incertae sedis</taxon>
        <taxon>Zoopagomycota</taxon>
        <taxon>Kickxellomycotina</taxon>
        <taxon>Kickxellomycetes</taxon>
        <taxon>Kickxellales</taxon>
        <taxon>Kickxellaceae</taxon>
        <taxon>Coemansia</taxon>
    </lineage>
</organism>
<gene>
    <name evidence="1" type="ORF">H4R20_006817</name>
</gene>
<proteinExistence type="predicted"/>
<accession>A0A9W8HM37</accession>
<name>A0A9W8HM37_9FUNG</name>
<sequence length="285" mass="32932">MDEGVSVIKTSLKSVGWREDRLQDLRDLVRRVHNITTHTYQLARWIFVNEPVDDPTFNPGTLLKTNFFKTVFLSLVQPQRRSGIKPKKQTKQNKDLVNKHVGAYMAAANIGRPNYGAMSEIAGYVNTEIEKAYTENVHLRFGETLRHTINVLLDTKKRAKEMDKKMSEKGKSKAEIRKACSESIWRPAKKVKNALRSRYIDPNQLSPKARWVYEQLKPVWATYDDPIKGNKGKKGLRKRLLNSDHEKGSNRSNVDRMVDDAFAKDNIYYDAKANPQRHLKAFYLL</sequence>
<feature type="non-terminal residue" evidence="1">
    <location>
        <position position="285"/>
    </location>
</feature>
<dbReference type="OrthoDB" id="5570689at2759"/>
<dbReference type="AlphaFoldDB" id="A0A9W8HM37"/>
<dbReference type="Proteomes" id="UP001140094">
    <property type="component" value="Unassembled WGS sequence"/>
</dbReference>
<keyword evidence="2" id="KW-1185">Reference proteome</keyword>
<protein>
    <submittedName>
        <fullName evidence="1">Uncharacterized protein</fullName>
    </submittedName>
</protein>